<dbReference type="EMBL" id="JACSQM010000001">
    <property type="protein sequence ID" value="MBD7962818.1"/>
    <property type="molecule type" value="Genomic_DNA"/>
</dbReference>
<reference evidence="2 3" key="1">
    <citation type="submission" date="2020-08" db="EMBL/GenBank/DDBJ databases">
        <title>A Genomic Blueprint of the Chicken Gut Microbiome.</title>
        <authorList>
            <person name="Gilroy R."/>
            <person name="Ravi A."/>
            <person name="Getino M."/>
            <person name="Pursley I."/>
            <person name="Horton D.L."/>
            <person name="Alikhan N.-F."/>
            <person name="Baker D."/>
            <person name="Gharbi K."/>
            <person name="Hall N."/>
            <person name="Watson M."/>
            <person name="Adriaenssens E.M."/>
            <person name="Foster-Nyarko E."/>
            <person name="Jarju S."/>
            <person name="Secka A."/>
            <person name="Antonio M."/>
            <person name="Oren A."/>
            <person name="Chaudhuri R."/>
            <person name="La Ragione R.M."/>
            <person name="Hildebrand F."/>
            <person name="Pallen M.J."/>
        </authorList>
    </citation>
    <scope>NUCLEOTIDE SEQUENCE [LARGE SCALE GENOMIC DNA]</scope>
    <source>
        <strain evidence="2 3">Sa2CUA10</strain>
    </source>
</reference>
<sequence>METNLILGIVFFILGTFLMPIGLREQQKQKKILLISAAVLSDILGVLFIFNIL</sequence>
<evidence type="ECO:0000256" key="1">
    <source>
        <dbReference type="SAM" id="Phobius"/>
    </source>
</evidence>
<dbReference type="RefSeq" id="WP_191752112.1">
    <property type="nucleotide sequence ID" value="NZ_JACSQM010000001.1"/>
</dbReference>
<keyword evidence="1" id="KW-0472">Membrane</keyword>
<organism evidence="2 3">
    <name type="scientific">Fictibacillus norfolkensis</name>
    <dbReference type="NCBI Taxonomy" id="2762233"/>
    <lineage>
        <taxon>Bacteria</taxon>
        <taxon>Bacillati</taxon>
        <taxon>Bacillota</taxon>
        <taxon>Bacilli</taxon>
        <taxon>Bacillales</taxon>
        <taxon>Fictibacillaceae</taxon>
        <taxon>Fictibacillus</taxon>
    </lineage>
</organism>
<proteinExistence type="predicted"/>
<comment type="caution">
    <text evidence="2">The sequence shown here is derived from an EMBL/GenBank/DDBJ whole genome shotgun (WGS) entry which is preliminary data.</text>
</comment>
<evidence type="ECO:0000313" key="2">
    <source>
        <dbReference type="EMBL" id="MBD7962818.1"/>
    </source>
</evidence>
<dbReference type="Proteomes" id="UP000603641">
    <property type="component" value="Unassembled WGS sequence"/>
</dbReference>
<keyword evidence="3" id="KW-1185">Reference proteome</keyword>
<name>A0ABR8SHE8_9BACL</name>
<feature type="transmembrane region" description="Helical" evidence="1">
    <location>
        <begin position="32"/>
        <end position="52"/>
    </location>
</feature>
<accession>A0ABR8SHE8</accession>
<evidence type="ECO:0000313" key="3">
    <source>
        <dbReference type="Proteomes" id="UP000603641"/>
    </source>
</evidence>
<keyword evidence="1" id="KW-1133">Transmembrane helix</keyword>
<gene>
    <name evidence="2" type="ORF">H9648_02040</name>
</gene>
<keyword evidence="1" id="KW-0812">Transmembrane</keyword>
<feature type="transmembrane region" description="Helical" evidence="1">
    <location>
        <begin position="6"/>
        <end position="23"/>
    </location>
</feature>
<protein>
    <submittedName>
        <fullName evidence="2">Uncharacterized protein</fullName>
    </submittedName>
</protein>